<proteinExistence type="predicted"/>
<dbReference type="PANTHER" id="PTHR16441:SF0">
    <property type="entry name" value="COILED-COIL DOMAIN-CONTAINING PROTEIN 93"/>
    <property type="match status" value="1"/>
</dbReference>
<dbReference type="OrthoDB" id="16092at2759"/>
<evidence type="ECO:0000259" key="2">
    <source>
        <dbReference type="Pfam" id="PF21673"/>
    </source>
</evidence>
<dbReference type="InterPro" id="IPR048747">
    <property type="entry name" value="CCDC93_N"/>
</dbReference>
<evidence type="ECO:0000313" key="3">
    <source>
        <dbReference type="EMBL" id="KAF5186512.1"/>
    </source>
</evidence>
<comment type="caution">
    <text evidence="3">The sequence shown here is derived from an EMBL/GenBank/DDBJ whole genome shotgun (WGS) entry which is preliminary data.</text>
</comment>
<feature type="domain" description="CCDC93 N-terminal" evidence="2">
    <location>
        <begin position="12"/>
        <end position="119"/>
    </location>
</feature>
<name>A0A7J6VQ77_THATH</name>
<dbReference type="AlphaFoldDB" id="A0A7J6VQ77"/>
<accession>A0A7J6VQ77</accession>
<dbReference type="Proteomes" id="UP000554482">
    <property type="component" value="Unassembled WGS sequence"/>
</dbReference>
<organism evidence="3 4">
    <name type="scientific">Thalictrum thalictroides</name>
    <name type="common">Rue-anemone</name>
    <name type="synonym">Anemone thalictroides</name>
    <dbReference type="NCBI Taxonomy" id="46969"/>
    <lineage>
        <taxon>Eukaryota</taxon>
        <taxon>Viridiplantae</taxon>
        <taxon>Streptophyta</taxon>
        <taxon>Embryophyta</taxon>
        <taxon>Tracheophyta</taxon>
        <taxon>Spermatophyta</taxon>
        <taxon>Magnoliopsida</taxon>
        <taxon>Ranunculales</taxon>
        <taxon>Ranunculaceae</taxon>
        <taxon>Thalictroideae</taxon>
        <taxon>Thalictrum</taxon>
    </lineage>
</organism>
<dbReference type="EMBL" id="JABWDY010029167">
    <property type="protein sequence ID" value="KAF5186512.1"/>
    <property type="molecule type" value="Genomic_DNA"/>
</dbReference>
<dbReference type="Pfam" id="PF21673">
    <property type="entry name" value="CCDC93_N"/>
    <property type="match status" value="1"/>
</dbReference>
<dbReference type="InterPro" id="IPR039116">
    <property type="entry name" value="CCDC93"/>
</dbReference>
<feature type="coiled-coil region" evidence="1">
    <location>
        <begin position="133"/>
        <end position="170"/>
    </location>
</feature>
<sequence length="277" mass="31172">MSDSQNLSSSSSVVLQQILDLFVTAGYSESRNSNLSVTDLLTEGLAWCIAAAAAAAIDTTKNPNSPDVELVLNKSKVLEDIEAALRSIGCPYVLQARQIQELDYNGIYSVVQWVVDRIQTNTTKNKNEVSYVMREIEREEGIVEQLKKELEDAEHSIEILNANLNEQNMRIAHILNASQDLRVKLDKEGDKAVVERLTLLFESLKVLENKESDSRSYCKQNDSSPQDDVIRLEKEMLSYEASKSSFDDFGDFSCDPLEKLKSAKTVRAFCYLIFLLE</sequence>
<protein>
    <recommendedName>
        <fullName evidence="2">CCDC93 N-terminal domain-containing protein</fullName>
    </recommendedName>
</protein>
<dbReference type="PANTHER" id="PTHR16441">
    <property type="entry name" value="FIDIPIDINE"/>
    <property type="match status" value="1"/>
</dbReference>
<keyword evidence="4" id="KW-1185">Reference proteome</keyword>
<reference evidence="3 4" key="1">
    <citation type="submission" date="2020-06" db="EMBL/GenBank/DDBJ databases">
        <title>Transcriptomic and genomic resources for Thalictrum thalictroides and T. hernandezii: Facilitating candidate gene discovery in an emerging model plant lineage.</title>
        <authorList>
            <person name="Arias T."/>
            <person name="Riano-Pachon D.M."/>
            <person name="Di Stilio V.S."/>
        </authorList>
    </citation>
    <scope>NUCLEOTIDE SEQUENCE [LARGE SCALE GENOMIC DNA]</scope>
    <source>
        <strain evidence="4">cv. WT478/WT964</strain>
        <tissue evidence="3">Leaves</tissue>
    </source>
</reference>
<keyword evidence="1" id="KW-0175">Coiled coil</keyword>
<dbReference type="GO" id="GO:0006893">
    <property type="term" value="P:Golgi to plasma membrane transport"/>
    <property type="evidence" value="ECO:0007669"/>
    <property type="project" value="TreeGrafter"/>
</dbReference>
<evidence type="ECO:0000256" key="1">
    <source>
        <dbReference type="SAM" id="Coils"/>
    </source>
</evidence>
<gene>
    <name evidence="3" type="ORF">FRX31_023901</name>
</gene>
<evidence type="ECO:0000313" key="4">
    <source>
        <dbReference type="Proteomes" id="UP000554482"/>
    </source>
</evidence>